<evidence type="ECO:0000313" key="2">
    <source>
        <dbReference type="Proteomes" id="UP001597187"/>
    </source>
</evidence>
<dbReference type="AlphaFoldDB" id="A0ABD6AQ45"/>
<accession>A0ABD6AQ45</accession>
<dbReference type="Proteomes" id="UP001597187">
    <property type="component" value="Unassembled WGS sequence"/>
</dbReference>
<keyword evidence="2" id="KW-1185">Reference proteome</keyword>
<gene>
    <name evidence="1" type="ORF">ACFSBT_01785</name>
</gene>
<dbReference type="RefSeq" id="WP_250871997.1">
    <property type="nucleotide sequence ID" value="NZ_JALXFV010000002.1"/>
</dbReference>
<evidence type="ECO:0000313" key="1">
    <source>
        <dbReference type="EMBL" id="MFD1512010.1"/>
    </source>
</evidence>
<sequence length="100" mass="10704">MPVYEAHYTFSDAQGGRQQATMNHAMTVLGEFQADGVPIRHLGTTLSFDAAGVPTDAVARFDAPTVGTVGWYCYLAELPISGFRRVEESTPPAEARAVSA</sequence>
<organism evidence="1 2">
    <name type="scientific">Halomarina rubra</name>
    <dbReference type="NCBI Taxonomy" id="2071873"/>
    <lineage>
        <taxon>Archaea</taxon>
        <taxon>Methanobacteriati</taxon>
        <taxon>Methanobacteriota</taxon>
        <taxon>Stenosarchaea group</taxon>
        <taxon>Halobacteria</taxon>
        <taxon>Halobacteriales</taxon>
        <taxon>Natronomonadaceae</taxon>
        <taxon>Halomarina</taxon>
    </lineage>
</organism>
<proteinExistence type="predicted"/>
<dbReference type="EMBL" id="JBHUDC010000002">
    <property type="protein sequence ID" value="MFD1512010.1"/>
    <property type="molecule type" value="Genomic_DNA"/>
</dbReference>
<comment type="caution">
    <text evidence="1">The sequence shown here is derived from an EMBL/GenBank/DDBJ whole genome shotgun (WGS) entry which is preliminary data.</text>
</comment>
<protein>
    <submittedName>
        <fullName evidence="1">Uncharacterized protein</fullName>
    </submittedName>
</protein>
<name>A0ABD6AQ45_9EURY</name>
<reference evidence="1 2" key="1">
    <citation type="journal article" date="2019" name="Int. J. Syst. Evol. Microbiol.">
        <title>The Global Catalogue of Microorganisms (GCM) 10K type strain sequencing project: providing services to taxonomists for standard genome sequencing and annotation.</title>
        <authorList>
            <consortium name="The Broad Institute Genomics Platform"/>
            <consortium name="The Broad Institute Genome Sequencing Center for Infectious Disease"/>
            <person name="Wu L."/>
            <person name="Ma J."/>
        </authorList>
    </citation>
    <scope>NUCLEOTIDE SEQUENCE [LARGE SCALE GENOMIC DNA]</scope>
    <source>
        <strain evidence="1 2">CGMCC 1.12563</strain>
    </source>
</reference>